<dbReference type="AlphaFoldDB" id="A0A175RU51"/>
<evidence type="ECO:0000256" key="2">
    <source>
        <dbReference type="SAM" id="Phobius"/>
    </source>
</evidence>
<dbReference type="RefSeq" id="WP_152998124.1">
    <property type="nucleotide sequence ID" value="NZ_LDQC01000042.1"/>
</dbReference>
<evidence type="ECO:0000256" key="1">
    <source>
        <dbReference type="SAM" id="MobiDB-lite"/>
    </source>
</evidence>
<dbReference type="Proteomes" id="UP000078252">
    <property type="component" value="Unassembled WGS sequence"/>
</dbReference>
<reference evidence="3 4" key="1">
    <citation type="journal article" date="2016" name="Front. Microbiol.">
        <title>Genomic Resource of Rice Seed Associated Bacteria.</title>
        <authorList>
            <person name="Midha S."/>
            <person name="Bansal K."/>
            <person name="Sharma S."/>
            <person name="Kumar N."/>
            <person name="Patil P.P."/>
            <person name="Chaudhry V."/>
            <person name="Patil P.B."/>
        </authorList>
    </citation>
    <scope>NUCLEOTIDE SEQUENCE [LARGE SCALE GENOMIC DNA]</scope>
    <source>
        <strain evidence="3 4">NS184</strain>
    </source>
</reference>
<feature type="transmembrane region" description="Helical" evidence="2">
    <location>
        <begin position="115"/>
        <end position="137"/>
    </location>
</feature>
<keyword evidence="2" id="KW-0472">Membrane</keyword>
<evidence type="ECO:0000313" key="4">
    <source>
        <dbReference type="Proteomes" id="UP000078252"/>
    </source>
</evidence>
<keyword evidence="2" id="KW-1133">Transmembrane helix</keyword>
<accession>A0A175RU51</accession>
<feature type="region of interest" description="Disordered" evidence="1">
    <location>
        <begin position="1"/>
        <end position="20"/>
    </location>
</feature>
<keyword evidence="2" id="KW-0812">Transmembrane</keyword>
<dbReference type="PATRIC" id="fig|33881.3.peg.1942"/>
<evidence type="ECO:0000313" key="3">
    <source>
        <dbReference type="EMBL" id="KTR07230.1"/>
    </source>
</evidence>
<dbReference type="EMBL" id="LDQC01000042">
    <property type="protein sequence ID" value="KTR07230.1"/>
    <property type="molecule type" value="Genomic_DNA"/>
</dbReference>
<protein>
    <submittedName>
        <fullName evidence="3">Uncharacterized protein</fullName>
    </submittedName>
</protein>
<feature type="transmembrane region" description="Helical" evidence="2">
    <location>
        <begin position="29"/>
        <end position="62"/>
    </location>
</feature>
<gene>
    <name evidence="3" type="ORF">NS184_08095</name>
</gene>
<proteinExistence type="predicted"/>
<feature type="transmembrane region" description="Helical" evidence="2">
    <location>
        <begin position="82"/>
        <end position="103"/>
    </location>
</feature>
<organism evidence="3 4">
    <name type="scientific">Curtobacterium luteum</name>
    <dbReference type="NCBI Taxonomy" id="33881"/>
    <lineage>
        <taxon>Bacteria</taxon>
        <taxon>Bacillati</taxon>
        <taxon>Actinomycetota</taxon>
        <taxon>Actinomycetes</taxon>
        <taxon>Micrococcales</taxon>
        <taxon>Microbacteriaceae</taxon>
        <taxon>Curtobacterium</taxon>
    </lineage>
</organism>
<sequence length="138" mass="14007">MQQRGTGSPGPIWGAPPAPSPPAVRRGSWWAVGGIVAASVGFAAAALGALFGFLALVGNGLIYAASQGSAGSTRAFVELTRFGDLFVVLPLTLIAAVCVVLAWRDTRGPGRSRVSTIVATAMTSALALLALLTTLVFI</sequence>
<name>A0A175RU51_9MICO</name>
<comment type="caution">
    <text evidence="3">The sequence shown here is derived from an EMBL/GenBank/DDBJ whole genome shotgun (WGS) entry which is preliminary data.</text>
</comment>
<dbReference type="STRING" id="33881.NS184_08095"/>